<dbReference type="EMBL" id="JACEEZ010004794">
    <property type="protein sequence ID" value="KAG0726139.1"/>
    <property type="molecule type" value="Genomic_DNA"/>
</dbReference>
<accession>A0A8J5CYS3</accession>
<evidence type="ECO:0000256" key="5">
    <source>
        <dbReference type="PIRNR" id="PIRNR005673"/>
    </source>
</evidence>
<dbReference type="SUPFAM" id="SSF48371">
    <property type="entry name" value="ARM repeat"/>
    <property type="match status" value="1"/>
</dbReference>
<name>A0A8J5CYS3_CHIOP</name>
<dbReference type="PIRSF" id="PIRSF005673">
    <property type="entry name" value="Importin_alpha"/>
    <property type="match status" value="1"/>
</dbReference>
<dbReference type="PANTHER" id="PTHR23316">
    <property type="entry name" value="IMPORTIN ALPHA"/>
    <property type="match status" value="1"/>
</dbReference>
<dbReference type="Gene3D" id="1.25.10.10">
    <property type="entry name" value="Leucine-rich Repeat Variant"/>
    <property type="match status" value="1"/>
</dbReference>
<keyword evidence="2 5" id="KW-0813">Transport</keyword>
<evidence type="ECO:0000313" key="7">
    <source>
        <dbReference type="EMBL" id="KAG0726139.1"/>
    </source>
</evidence>
<reference evidence="7" key="1">
    <citation type="submission" date="2020-07" db="EMBL/GenBank/DDBJ databases">
        <title>The High-quality genome of the commercially important snow crab, Chionoecetes opilio.</title>
        <authorList>
            <person name="Jeong J.-H."/>
            <person name="Ryu S."/>
        </authorList>
    </citation>
    <scope>NUCLEOTIDE SEQUENCE</scope>
    <source>
        <strain evidence="7">MADBK_172401_WGS</strain>
        <tissue evidence="7">Digestive gland</tissue>
    </source>
</reference>
<dbReference type="OrthoDB" id="6378456at2759"/>
<dbReference type="GO" id="GO:0006606">
    <property type="term" value="P:protein import into nucleus"/>
    <property type="evidence" value="ECO:0007669"/>
    <property type="project" value="InterPro"/>
</dbReference>
<dbReference type="SMART" id="SM00185">
    <property type="entry name" value="ARM"/>
    <property type="match status" value="7"/>
</dbReference>
<evidence type="ECO:0000256" key="1">
    <source>
        <dbReference type="ARBA" id="ARBA00010394"/>
    </source>
</evidence>
<protein>
    <recommendedName>
        <fullName evidence="5">Importin subunit alpha</fullName>
    </recommendedName>
</protein>
<evidence type="ECO:0000256" key="3">
    <source>
        <dbReference type="ARBA" id="ARBA00022737"/>
    </source>
</evidence>
<dbReference type="InterPro" id="IPR024931">
    <property type="entry name" value="Importin_alpha"/>
</dbReference>
<feature type="repeat" description="ARM" evidence="6">
    <location>
        <begin position="141"/>
        <end position="183"/>
    </location>
</feature>
<evidence type="ECO:0000313" key="8">
    <source>
        <dbReference type="Proteomes" id="UP000770661"/>
    </source>
</evidence>
<dbReference type="InterPro" id="IPR000225">
    <property type="entry name" value="Armadillo"/>
</dbReference>
<proteinExistence type="inferred from homology"/>
<feature type="repeat" description="ARM" evidence="6">
    <location>
        <begin position="369"/>
        <end position="413"/>
    </location>
</feature>
<organism evidence="7 8">
    <name type="scientific">Chionoecetes opilio</name>
    <name type="common">Atlantic snow crab</name>
    <name type="synonym">Cancer opilio</name>
    <dbReference type="NCBI Taxonomy" id="41210"/>
    <lineage>
        <taxon>Eukaryota</taxon>
        <taxon>Metazoa</taxon>
        <taxon>Ecdysozoa</taxon>
        <taxon>Arthropoda</taxon>
        <taxon>Crustacea</taxon>
        <taxon>Multicrustacea</taxon>
        <taxon>Malacostraca</taxon>
        <taxon>Eumalacostraca</taxon>
        <taxon>Eucarida</taxon>
        <taxon>Decapoda</taxon>
        <taxon>Pleocyemata</taxon>
        <taxon>Brachyura</taxon>
        <taxon>Eubrachyura</taxon>
        <taxon>Majoidea</taxon>
        <taxon>Majidae</taxon>
        <taxon>Chionoecetes</taxon>
    </lineage>
</organism>
<comment type="similarity">
    <text evidence="1 5">Belongs to the importin alpha family.</text>
</comment>
<dbReference type="PROSITE" id="PS50176">
    <property type="entry name" value="ARM_REPEAT"/>
    <property type="match status" value="2"/>
</dbReference>
<keyword evidence="4 5" id="KW-0653">Protein transport</keyword>
<dbReference type="Proteomes" id="UP000770661">
    <property type="component" value="Unassembled WGS sequence"/>
</dbReference>
<dbReference type="Pfam" id="PF00514">
    <property type="entry name" value="Arm"/>
    <property type="match status" value="4"/>
</dbReference>
<evidence type="ECO:0000256" key="6">
    <source>
        <dbReference type="PROSITE-ProRule" id="PRU00259"/>
    </source>
</evidence>
<comment type="caution">
    <text evidence="7">The sequence shown here is derived from an EMBL/GenBank/DDBJ whole genome shotgun (WGS) entry which is preliminary data.</text>
</comment>
<evidence type="ECO:0000256" key="4">
    <source>
        <dbReference type="ARBA" id="ARBA00022927"/>
    </source>
</evidence>
<dbReference type="AlphaFoldDB" id="A0A8J5CYS3"/>
<dbReference type="InterPro" id="IPR016024">
    <property type="entry name" value="ARM-type_fold"/>
</dbReference>
<dbReference type="InterPro" id="IPR011989">
    <property type="entry name" value="ARM-like"/>
</dbReference>
<evidence type="ECO:0000256" key="2">
    <source>
        <dbReference type="ARBA" id="ARBA00022448"/>
    </source>
</evidence>
<keyword evidence="3" id="KW-0677">Repeat</keyword>
<dbReference type="GO" id="GO:0061608">
    <property type="term" value="F:nuclear import signal receptor activity"/>
    <property type="evidence" value="ECO:0007669"/>
    <property type="project" value="InterPro"/>
</dbReference>
<keyword evidence="8" id="KW-1185">Reference proteome</keyword>
<dbReference type="GO" id="GO:0005737">
    <property type="term" value="C:cytoplasm"/>
    <property type="evidence" value="ECO:0007669"/>
    <property type="project" value="InterPro"/>
</dbReference>
<gene>
    <name evidence="7" type="primary">Kpna2</name>
    <name evidence="7" type="ORF">GWK47_037208</name>
</gene>
<sequence length="500" mass="53417">MLRRTTAASFAVVPMSLSSSASSKRSGGSLVMDTGKSRHLDDVKSDLEDADFTHEFVEEIVRGIGSNSRKRRLKNTVRARRLLSVEANPPIQEFLKAGILRPLIPHVQQRQDSTLQLEATWALTNLASGTLNHTAAVVDGGAVAVLVEALSGGDERVAEQAAWALGNIVGEQQFRNLVVSMGVVAPLLAALHSGRAFTSSYASTSSSSSSIAAPVSLVRVVTWVLANIFRHKGLVMKQQERQSCINALKTLLGHTDSAVILDALWATGYIAAGDDEGQQEVVAAGIVPDLVRHLGAKERQKIIPALKATANLLMGSDDQTDAVVAAGVLPLYRRLLVSPHHNLRKEVSWALSNITAGNKNQIQKVIDEGFLPHLVEVIGQNHLDVQREAVWVLTNLVNGGSLSQVEAVVRAGGAAALTSVLAVSETGTVGVAINALENILKTPELRKEALRQVRVAQGVQRLEALQGYVDNTIKERATGILDTYFQEGHTGASLSEPDGT</sequence>